<keyword evidence="1" id="KW-1133">Transmembrane helix</keyword>
<dbReference type="Proteomes" id="UP000094527">
    <property type="component" value="Unassembled WGS sequence"/>
</dbReference>
<keyword evidence="3" id="KW-1185">Reference proteome</keyword>
<evidence type="ECO:0000256" key="1">
    <source>
        <dbReference type="SAM" id="Phobius"/>
    </source>
</evidence>
<feature type="transmembrane region" description="Helical" evidence="1">
    <location>
        <begin position="20"/>
        <end position="43"/>
    </location>
</feature>
<gene>
    <name evidence="2" type="ORF">Ocin01_13828</name>
</gene>
<sequence length="243" mass="27257">MLHSSKAFLQKPTEYLSEIFILSIIMKFLAVAVFLVAATGVLAQNPYEYVDDALIQRVGQIIYEYDQKVAASRSSGNTGSFNNGAGYQVGKPEAVSRASNFDYNQAKPQQQVYQPHSHNNKSTNHVLFNSHSNKSINRNLLPVPFNSPNNKFTNNAPLNSPNNKLCSNNFQFLVPFVSQFNQLCNSNKKSSRTTGTNANLRHLLLFNVPSKNPKLPRKTLDLDTFSVKLKLFQELQNSTLPME</sequence>
<dbReference type="AlphaFoldDB" id="A0A1D2MIS4"/>
<name>A0A1D2MIS4_ORCCI</name>
<accession>A0A1D2MIS4</accession>
<organism evidence="2 3">
    <name type="scientific">Orchesella cincta</name>
    <name type="common">Springtail</name>
    <name type="synonym">Podura cincta</name>
    <dbReference type="NCBI Taxonomy" id="48709"/>
    <lineage>
        <taxon>Eukaryota</taxon>
        <taxon>Metazoa</taxon>
        <taxon>Ecdysozoa</taxon>
        <taxon>Arthropoda</taxon>
        <taxon>Hexapoda</taxon>
        <taxon>Collembola</taxon>
        <taxon>Entomobryomorpha</taxon>
        <taxon>Entomobryoidea</taxon>
        <taxon>Orchesellidae</taxon>
        <taxon>Orchesellinae</taxon>
        <taxon>Orchesella</taxon>
    </lineage>
</organism>
<reference evidence="2 3" key="1">
    <citation type="journal article" date="2016" name="Genome Biol. Evol.">
        <title>Gene Family Evolution Reflects Adaptation to Soil Environmental Stressors in the Genome of the Collembolan Orchesella cincta.</title>
        <authorList>
            <person name="Faddeeva-Vakhrusheva A."/>
            <person name="Derks M.F."/>
            <person name="Anvar S.Y."/>
            <person name="Agamennone V."/>
            <person name="Suring W."/>
            <person name="Smit S."/>
            <person name="van Straalen N.M."/>
            <person name="Roelofs D."/>
        </authorList>
    </citation>
    <scope>NUCLEOTIDE SEQUENCE [LARGE SCALE GENOMIC DNA]</scope>
    <source>
        <tissue evidence="2">Mixed pool</tissue>
    </source>
</reference>
<comment type="caution">
    <text evidence="2">The sequence shown here is derived from an EMBL/GenBank/DDBJ whole genome shotgun (WGS) entry which is preliminary data.</text>
</comment>
<keyword evidence="1" id="KW-0472">Membrane</keyword>
<keyword evidence="1" id="KW-0812">Transmembrane</keyword>
<protein>
    <submittedName>
        <fullName evidence="2">Uncharacterized protein</fullName>
    </submittedName>
</protein>
<dbReference type="EMBL" id="LJIJ01001133">
    <property type="protein sequence ID" value="ODM92855.1"/>
    <property type="molecule type" value="Genomic_DNA"/>
</dbReference>
<evidence type="ECO:0000313" key="2">
    <source>
        <dbReference type="EMBL" id="ODM92855.1"/>
    </source>
</evidence>
<proteinExistence type="predicted"/>
<evidence type="ECO:0000313" key="3">
    <source>
        <dbReference type="Proteomes" id="UP000094527"/>
    </source>
</evidence>